<feature type="region of interest" description="Disordered" evidence="8">
    <location>
        <begin position="294"/>
        <end position="320"/>
    </location>
</feature>
<dbReference type="GO" id="GO:0000981">
    <property type="term" value="F:DNA-binding transcription factor activity, RNA polymerase II-specific"/>
    <property type="evidence" value="ECO:0007669"/>
    <property type="project" value="TreeGrafter"/>
</dbReference>
<feature type="region of interest" description="Disordered" evidence="8">
    <location>
        <begin position="1"/>
        <end position="102"/>
    </location>
</feature>
<keyword evidence="2" id="KW-0217">Developmental protein</keyword>
<evidence type="ECO:0000259" key="10">
    <source>
        <dbReference type="PROSITE" id="PS50039"/>
    </source>
</evidence>
<keyword evidence="3" id="KW-0805">Transcription regulation</keyword>
<keyword evidence="6 7" id="KW-0539">Nucleus</keyword>
<keyword evidence="5" id="KW-0804">Transcription</keyword>
<evidence type="ECO:0008006" key="12">
    <source>
        <dbReference type="Google" id="ProtNLM"/>
    </source>
</evidence>
<dbReference type="AlphaFoldDB" id="A0A8W7PRE4"/>
<feature type="compositionally biased region" description="Low complexity" evidence="8">
    <location>
        <begin position="83"/>
        <end position="102"/>
    </location>
</feature>
<proteinExistence type="predicted"/>
<comment type="subcellular location">
    <subcellularLocation>
        <location evidence="1 7">Nucleus</location>
    </subcellularLocation>
</comment>
<evidence type="ECO:0000256" key="6">
    <source>
        <dbReference type="ARBA" id="ARBA00023242"/>
    </source>
</evidence>
<evidence type="ECO:0000256" key="2">
    <source>
        <dbReference type="ARBA" id="ARBA00022473"/>
    </source>
</evidence>
<dbReference type="EnsemblMetazoa" id="ACOM036244-RA">
    <property type="protein sequence ID" value="ACOM036244-PA.1"/>
    <property type="gene ID" value="ACOM036244"/>
</dbReference>
<evidence type="ECO:0000313" key="11">
    <source>
        <dbReference type="EnsemblMetazoa" id="ACOM036244-PA.1"/>
    </source>
</evidence>
<dbReference type="Gene3D" id="1.10.10.10">
    <property type="entry name" value="Winged helix-like DNA-binding domain superfamily/Winged helix DNA-binding domain"/>
    <property type="match status" value="1"/>
</dbReference>
<dbReference type="PROSITE" id="PS50006">
    <property type="entry name" value="FHA_DOMAIN"/>
    <property type="match status" value="1"/>
</dbReference>
<reference evidence="11" key="1">
    <citation type="submission" date="2022-08" db="UniProtKB">
        <authorList>
            <consortium name="EnsemblMetazoa"/>
        </authorList>
    </citation>
    <scope>IDENTIFICATION</scope>
</reference>
<dbReference type="PROSITE" id="PS00657">
    <property type="entry name" value="FORK_HEAD_1"/>
    <property type="match status" value="1"/>
</dbReference>
<evidence type="ECO:0000256" key="5">
    <source>
        <dbReference type="ARBA" id="ARBA00023163"/>
    </source>
</evidence>
<dbReference type="Proteomes" id="UP000075882">
    <property type="component" value="Unassembled WGS sequence"/>
</dbReference>
<evidence type="ECO:0000256" key="1">
    <source>
        <dbReference type="ARBA" id="ARBA00004123"/>
    </source>
</evidence>
<name>A0A8W7PRE4_ANOCL</name>
<feature type="DNA-binding region" description="Fork-head" evidence="7">
    <location>
        <begin position="333"/>
        <end position="391"/>
    </location>
</feature>
<organism evidence="11">
    <name type="scientific">Anopheles coluzzii</name>
    <name type="common">African malaria mosquito</name>
    <dbReference type="NCBI Taxonomy" id="1518534"/>
    <lineage>
        <taxon>Eukaryota</taxon>
        <taxon>Metazoa</taxon>
        <taxon>Ecdysozoa</taxon>
        <taxon>Arthropoda</taxon>
        <taxon>Hexapoda</taxon>
        <taxon>Insecta</taxon>
        <taxon>Pterygota</taxon>
        <taxon>Neoptera</taxon>
        <taxon>Endopterygota</taxon>
        <taxon>Diptera</taxon>
        <taxon>Nematocera</taxon>
        <taxon>Culicoidea</taxon>
        <taxon>Culicidae</taxon>
        <taxon>Anophelinae</taxon>
        <taxon>Anopheles</taxon>
    </lineage>
</organism>
<dbReference type="VEuPathDB" id="VectorBase:ACON2_037526"/>
<dbReference type="Pfam" id="PF00250">
    <property type="entry name" value="Forkhead"/>
    <property type="match status" value="1"/>
</dbReference>
<dbReference type="SMART" id="SM00339">
    <property type="entry name" value="FH"/>
    <property type="match status" value="1"/>
</dbReference>
<dbReference type="PANTHER" id="PTHR45881">
    <property type="entry name" value="CHECKPOINT SUPPRESSOR 1-LIKE, ISOFORM A-RELATED"/>
    <property type="match status" value="1"/>
</dbReference>
<sequence length="391" mass="40836">MSSAAQDCLPPRGNNGEMKLIKQEPQQSINQSDAGSGGDAAGSASAAAQHLVGSSPSSTYQKSSAATSSNSHPATTPLRSRRTSASSPVSSPSPTLSTASAKLSNGAGKVAASTAATGATGSSGPSSRVAALPAAAPAPAAPLPAAGSGGGEPSVMGLSGPNTANYHNFIGRLISKDNMLLISEDVIEVGRNSSKSQVDFHVGKNSFISRKHFIIQHDMNDEFTLFCLSKNGVFIDNVFHRKSGEPYKLPKLCRGGELHGMGGSGYPSPTGTISAANSCPTSPRQNVHEFAQYSSSNHHHQHTPASVTGTTNNNNNNYSEFQAPATQSLESDKPPYSYAQLIVQAISASPEKQLTLSGIYSFISKNYPYYRTGANKGWQNSIRHNLSLNRD</sequence>
<dbReference type="Pfam" id="PF00498">
    <property type="entry name" value="FHA"/>
    <property type="match status" value="1"/>
</dbReference>
<dbReference type="PROSITE" id="PS50039">
    <property type="entry name" value="FORK_HEAD_3"/>
    <property type="match status" value="1"/>
</dbReference>
<dbReference type="InterPro" id="IPR008984">
    <property type="entry name" value="SMAD_FHA_dom_sf"/>
</dbReference>
<dbReference type="SMART" id="SM00240">
    <property type="entry name" value="FHA"/>
    <property type="match status" value="1"/>
</dbReference>
<dbReference type="InterPro" id="IPR036388">
    <property type="entry name" value="WH-like_DNA-bd_sf"/>
</dbReference>
<dbReference type="GO" id="GO:0000978">
    <property type="term" value="F:RNA polymerase II cis-regulatory region sequence-specific DNA binding"/>
    <property type="evidence" value="ECO:0007669"/>
    <property type="project" value="TreeGrafter"/>
</dbReference>
<dbReference type="SUPFAM" id="SSF46785">
    <property type="entry name" value="Winged helix' DNA-binding domain"/>
    <property type="match status" value="1"/>
</dbReference>
<protein>
    <recommendedName>
        <fullName evidence="12">FHA domain-containing protein</fullName>
    </recommendedName>
</protein>
<dbReference type="PROSITE" id="PS00658">
    <property type="entry name" value="FORK_HEAD_2"/>
    <property type="match status" value="1"/>
</dbReference>
<feature type="domain" description="FHA" evidence="9">
    <location>
        <begin position="187"/>
        <end position="240"/>
    </location>
</feature>
<dbReference type="InterPro" id="IPR018122">
    <property type="entry name" value="TF_fork_head_CS_1"/>
</dbReference>
<feature type="domain" description="Fork-head" evidence="10">
    <location>
        <begin position="333"/>
        <end position="391"/>
    </location>
</feature>
<evidence type="ECO:0000256" key="4">
    <source>
        <dbReference type="ARBA" id="ARBA00023125"/>
    </source>
</evidence>
<evidence type="ECO:0000256" key="8">
    <source>
        <dbReference type="SAM" id="MobiDB-lite"/>
    </source>
</evidence>
<dbReference type="PANTHER" id="PTHR45881:SF7">
    <property type="entry name" value="CHECKPOINT SUPPRESSOR 1-LIKE, ISOFORM A-RELATED"/>
    <property type="match status" value="1"/>
</dbReference>
<keyword evidence="4 7" id="KW-0238">DNA-binding</keyword>
<evidence type="ECO:0000259" key="9">
    <source>
        <dbReference type="PROSITE" id="PS50006"/>
    </source>
</evidence>
<dbReference type="InterPro" id="IPR036390">
    <property type="entry name" value="WH_DNA-bd_sf"/>
</dbReference>
<dbReference type="PRINTS" id="PR00053">
    <property type="entry name" value="FORKHEAD"/>
</dbReference>
<dbReference type="GO" id="GO:0005634">
    <property type="term" value="C:nucleus"/>
    <property type="evidence" value="ECO:0007669"/>
    <property type="project" value="UniProtKB-SubCell"/>
</dbReference>
<evidence type="ECO:0000256" key="3">
    <source>
        <dbReference type="ARBA" id="ARBA00023015"/>
    </source>
</evidence>
<dbReference type="Gene3D" id="2.60.200.20">
    <property type="match status" value="1"/>
</dbReference>
<accession>A0A8W7PRE4</accession>
<feature type="compositionally biased region" description="Polar residues" evidence="8">
    <location>
        <begin position="52"/>
        <end position="78"/>
    </location>
</feature>
<dbReference type="SUPFAM" id="SSF49879">
    <property type="entry name" value="SMAD/FHA domain"/>
    <property type="match status" value="1"/>
</dbReference>
<evidence type="ECO:0000256" key="7">
    <source>
        <dbReference type="PROSITE-ProRule" id="PRU00089"/>
    </source>
</evidence>
<dbReference type="InterPro" id="IPR000253">
    <property type="entry name" value="FHA_dom"/>
</dbReference>
<dbReference type="InterPro" id="IPR001766">
    <property type="entry name" value="Fork_head_dom"/>
</dbReference>
<dbReference type="InterPro" id="IPR030456">
    <property type="entry name" value="TF_fork_head_CS_2"/>
</dbReference>
<dbReference type="GO" id="GO:0045893">
    <property type="term" value="P:positive regulation of DNA-templated transcription"/>
    <property type="evidence" value="ECO:0007669"/>
    <property type="project" value="UniProtKB-ARBA"/>
</dbReference>